<protein>
    <recommendedName>
        <fullName evidence="3">DUF2782 domain-containing protein</fullName>
    </recommendedName>
</protein>
<dbReference type="EMBL" id="CP121472">
    <property type="protein sequence ID" value="WPL18018.1"/>
    <property type="molecule type" value="Genomic_DNA"/>
</dbReference>
<gene>
    <name evidence="1" type="ORF">Thiowin_03068</name>
</gene>
<name>A0ABZ0SBG5_9GAMM</name>
<organism evidence="1 2">
    <name type="scientific">Thiorhodovibrio winogradskyi</name>
    <dbReference type="NCBI Taxonomy" id="77007"/>
    <lineage>
        <taxon>Bacteria</taxon>
        <taxon>Pseudomonadati</taxon>
        <taxon>Pseudomonadota</taxon>
        <taxon>Gammaproteobacteria</taxon>
        <taxon>Chromatiales</taxon>
        <taxon>Chromatiaceae</taxon>
        <taxon>Thiorhodovibrio</taxon>
    </lineage>
</organism>
<proteinExistence type="predicted"/>
<accession>A0ABZ0SBG5</accession>
<dbReference type="InterPro" id="IPR021357">
    <property type="entry name" value="DUF2782"/>
</dbReference>
<evidence type="ECO:0000313" key="2">
    <source>
        <dbReference type="Proteomes" id="UP001432180"/>
    </source>
</evidence>
<dbReference type="Gene3D" id="2.20.130.30">
    <property type="entry name" value="Protein of unknown function DUF2782"/>
    <property type="match status" value="1"/>
</dbReference>
<dbReference type="Pfam" id="PF11191">
    <property type="entry name" value="DUF2782"/>
    <property type="match status" value="1"/>
</dbReference>
<evidence type="ECO:0008006" key="3">
    <source>
        <dbReference type="Google" id="ProtNLM"/>
    </source>
</evidence>
<dbReference type="Proteomes" id="UP001432180">
    <property type="component" value="Chromosome"/>
</dbReference>
<reference evidence="1 2" key="1">
    <citation type="journal article" date="2023" name="Microorganisms">
        <title>Thiorhodovibrio frisius and Trv. litoralis spp. nov., Two Novel Members from a Clade of Fastidious Purple Sulfur Bacteria That Exhibit Unique Red-Shifted Light-Harvesting Capabilities.</title>
        <authorList>
            <person name="Methner A."/>
            <person name="Kuzyk S.B."/>
            <person name="Petersen J."/>
            <person name="Bauer S."/>
            <person name="Brinkmann H."/>
            <person name="Sichau K."/>
            <person name="Wanner G."/>
            <person name="Wolf J."/>
            <person name="Neumann-Schaal M."/>
            <person name="Henke P."/>
            <person name="Tank M."/>
            <person name="Sproer C."/>
            <person name="Bunk B."/>
            <person name="Overmann J."/>
        </authorList>
    </citation>
    <scope>NUCLEOTIDE SEQUENCE [LARGE SCALE GENOMIC DNA]</scope>
    <source>
        <strain evidence="1 2">DSM 6702</strain>
    </source>
</reference>
<evidence type="ECO:0000313" key="1">
    <source>
        <dbReference type="EMBL" id="WPL18018.1"/>
    </source>
</evidence>
<sequence>MKTLSINPAAGAISISTWPANPLRTLVKAPMVAAVMTPVQALARALMMALALLGFATNAPAQAPMDNPIYLPTPDLPAAPGTYPGDGIEPEVTITETESEVITEYRIRGKLYMVKIDPLAGPPYYLFDTDGDGQLDSEENRNGPNLSVPQWLLFSW</sequence>
<keyword evidence="2" id="KW-1185">Reference proteome</keyword>